<keyword evidence="5" id="KW-0067">ATP-binding</keyword>
<dbReference type="Pfam" id="PF13087">
    <property type="entry name" value="AAA_12"/>
    <property type="match status" value="1"/>
</dbReference>
<keyword evidence="5" id="KW-0347">Helicase</keyword>
<dbReference type="InterPro" id="IPR047187">
    <property type="entry name" value="SF1_C_Upf1"/>
</dbReference>
<dbReference type="Pfam" id="PF13086">
    <property type="entry name" value="AAA_11"/>
    <property type="match status" value="1"/>
</dbReference>
<evidence type="ECO:0000259" key="3">
    <source>
        <dbReference type="Pfam" id="PF13086"/>
    </source>
</evidence>
<dbReference type="InterPro" id="IPR041677">
    <property type="entry name" value="DNA2/NAM7_AAA_11"/>
</dbReference>
<evidence type="ECO:0000256" key="1">
    <source>
        <dbReference type="SAM" id="Coils"/>
    </source>
</evidence>
<proteinExistence type="predicted"/>
<dbReference type="InterPro" id="IPR045055">
    <property type="entry name" value="DNA2/NAM7-like"/>
</dbReference>
<dbReference type="eggNOG" id="COG1112">
    <property type="taxonomic scope" value="Bacteria"/>
</dbReference>
<dbReference type="AlphaFoldDB" id="A0A1B8RMA0"/>
<evidence type="ECO:0000313" key="5">
    <source>
        <dbReference type="EMBL" id="OBY10002.1"/>
    </source>
</evidence>
<gene>
    <name evidence="5" type="ORF">CP373A1_12945</name>
</gene>
<dbReference type="eggNOG" id="COG0507">
    <property type="taxonomic scope" value="Bacteria"/>
</dbReference>
<sequence length="905" mass="105842">MDINKNLIMVKNKNGEFEDKTQKIQWINDYKDTWKRKITYTNEKSYTYNYNNVQWFKDPTEIDCKSNVVFHKGEPRNGALKILDFNEYIKLFFKNDYTETYEKRYIRIEKSSLDSAKSKSCFKYLKHLSSLIKIEETNFLEKQYEKMDFISPNSVLSKYLHGENPKERKKYDSFIYPFGFNISQKEGTEKALNSEISIIEGPPGTGKTQTILNIISNAIINNKTVGVVSNNNSATSNVIEKLNKYGVGFIAAFLGNTENKEKFIDGQDGAYPSMEGWFFNFSDEKELKNKLLQVENHLNEMLNRKNELAKLKEELDGIKVEKEHYLSSTEKPNILPYRSLYRKTPDRILTLWNNIQYHIENKGDFTTLDKVKYLIKFGIYSFKFYDNPSEEVVLLLQNLYYEMKIEEREKRITEISKSLKRYKFEDKMKEYTDLSMKLFKSSLYKRKGNKSVRSKFSKDDLWKNFGDVVKEYPVILSTTHSLRNSIGENYLFDYVIIDESSQVDIVSGALALSCGKNVVIVGDDKQLPNVVSDDLKVKTNEVFDIYDLDEAYNYSEKSLLTSIKTLYPEIPYTLLKEHYRCNPKIIGFCNEKFYNGELIPLTENNIDNPLMVYKTVEGNHARGKFNQRELDVIFDEVIPKENLQNLNESIGIISPYRLQADEIRKYIGDLDIEADTVHKFQGREKDNIIISTVSNEMNDFISNANLINVAVSRAVNRLILVVSGNKEFIETESNIGDLIRYISYNNVEWIKESKVNSIFDYLYKSYNDRRLELLKNTNKSRYDSENLMVNLLEGILEDEKYLSIGYDMHYPLRNLISDTSLLNDREKSYVGNINTHVDFILFNKLDKSPVLVIEVDGFKYHDENEVQLERDKIKNSVLDKYEIPYLRLKTNGSDEEKRIREKLLS</sequence>
<feature type="coiled-coil region" evidence="1">
    <location>
        <begin position="284"/>
        <end position="328"/>
    </location>
</feature>
<dbReference type="Proteomes" id="UP000092714">
    <property type="component" value="Unassembled WGS sequence"/>
</dbReference>
<dbReference type="RefSeq" id="WP_065254675.1">
    <property type="nucleotide sequence ID" value="NZ_MAPZ01000025.1"/>
</dbReference>
<evidence type="ECO:0000259" key="4">
    <source>
        <dbReference type="Pfam" id="PF13087"/>
    </source>
</evidence>
<feature type="domain" description="DNA2/NAM7 helicase helicase" evidence="3">
    <location>
        <begin position="180"/>
        <end position="531"/>
    </location>
</feature>
<feature type="domain" description="DUF2726" evidence="2">
    <location>
        <begin position="834"/>
        <end position="903"/>
    </location>
</feature>
<dbReference type="InterPro" id="IPR024402">
    <property type="entry name" value="DUF2726"/>
</dbReference>
<dbReference type="CDD" id="cd18808">
    <property type="entry name" value="SF1_C_Upf1"/>
    <property type="match status" value="1"/>
</dbReference>
<evidence type="ECO:0000313" key="6">
    <source>
        <dbReference type="Proteomes" id="UP000092714"/>
    </source>
</evidence>
<keyword evidence="5" id="KW-0378">Hydrolase</keyword>
<dbReference type="InterPro" id="IPR027417">
    <property type="entry name" value="P-loop_NTPase"/>
</dbReference>
<dbReference type="CDD" id="cd17934">
    <property type="entry name" value="DEXXQc_Upf1-like"/>
    <property type="match status" value="1"/>
</dbReference>
<accession>A0A1B8RMA0</accession>
<evidence type="ECO:0000259" key="2">
    <source>
        <dbReference type="Pfam" id="PF10881"/>
    </source>
</evidence>
<dbReference type="SUPFAM" id="SSF52540">
    <property type="entry name" value="P-loop containing nucleoside triphosphate hydrolases"/>
    <property type="match status" value="1"/>
</dbReference>
<feature type="domain" description="DNA2/NAM7 helicase-like C-terminal" evidence="4">
    <location>
        <begin position="556"/>
        <end position="722"/>
    </location>
</feature>
<name>A0A1B8RMA0_9CLOT</name>
<keyword evidence="5" id="KW-0547">Nucleotide-binding</keyword>
<dbReference type="EMBL" id="MAPZ01000025">
    <property type="protein sequence ID" value="OBY10002.1"/>
    <property type="molecule type" value="Genomic_DNA"/>
</dbReference>
<comment type="caution">
    <text evidence="5">The sequence shown here is derived from an EMBL/GenBank/DDBJ whole genome shotgun (WGS) entry which is preliminary data.</text>
</comment>
<keyword evidence="1" id="KW-0175">Coiled coil</keyword>
<dbReference type="InterPro" id="IPR041679">
    <property type="entry name" value="DNA2/NAM7-like_C"/>
</dbReference>
<keyword evidence="6" id="KW-1185">Reference proteome</keyword>
<dbReference type="Gene3D" id="3.40.960.10">
    <property type="entry name" value="VSR Endonuclease"/>
    <property type="match status" value="1"/>
</dbReference>
<dbReference type="Pfam" id="PF10881">
    <property type="entry name" value="DUF2726"/>
    <property type="match status" value="1"/>
</dbReference>
<dbReference type="GO" id="GO:0004386">
    <property type="term" value="F:helicase activity"/>
    <property type="evidence" value="ECO:0007669"/>
    <property type="project" value="UniProtKB-KW"/>
</dbReference>
<dbReference type="Gene3D" id="3.40.50.300">
    <property type="entry name" value="P-loop containing nucleotide triphosphate hydrolases"/>
    <property type="match status" value="3"/>
</dbReference>
<dbReference type="PANTHER" id="PTHR10887:SF530">
    <property type="entry name" value="SUPERFAMILY I DNA HELICASES"/>
    <property type="match status" value="1"/>
</dbReference>
<dbReference type="OrthoDB" id="9757917at2"/>
<organism evidence="5 6">
    <name type="scientific">Clostridium paraputrificum</name>
    <dbReference type="NCBI Taxonomy" id="29363"/>
    <lineage>
        <taxon>Bacteria</taxon>
        <taxon>Bacillati</taxon>
        <taxon>Bacillota</taxon>
        <taxon>Clostridia</taxon>
        <taxon>Eubacteriales</taxon>
        <taxon>Clostridiaceae</taxon>
        <taxon>Clostridium</taxon>
    </lineage>
</organism>
<protein>
    <submittedName>
        <fullName evidence="5">DNA helicase</fullName>
    </submittedName>
</protein>
<dbReference type="PANTHER" id="PTHR10887">
    <property type="entry name" value="DNA2/NAM7 HELICASE FAMILY"/>
    <property type="match status" value="1"/>
</dbReference>
<reference evidence="5 6" key="1">
    <citation type="submission" date="2016-06" db="EMBL/GenBank/DDBJ databases">
        <authorList>
            <person name="Kjaerup R.B."/>
            <person name="Dalgaard T.S."/>
            <person name="Juul-Madsen H.R."/>
        </authorList>
    </citation>
    <scope>NUCLEOTIDE SEQUENCE [LARGE SCALE GENOMIC DNA]</scope>
    <source>
        <strain evidence="5 6">373-A1</strain>
    </source>
</reference>